<dbReference type="Gene3D" id="2.60.40.10">
    <property type="entry name" value="Immunoglobulins"/>
    <property type="match status" value="1"/>
</dbReference>
<dbReference type="SUPFAM" id="SSF69318">
    <property type="entry name" value="Integrin alpha N-terminal domain"/>
    <property type="match status" value="1"/>
</dbReference>
<sequence length="255" mass="26560">MAASPLVAADFNHDGHLDLVIVGSNSTNTTVYVLPGNGTGSFGAVQPVFTTSTAGSVWGSAVHNMVIGDFDGDANADIALTAGSSTPTVNFNATAHSWGQLRKMELWVDGKKLAEQFHAWEGNAYFNYASTLASGTHKGTIYAADVDNSLKRFDFNFTVGAPSCSAPSSYGVHICAPANGSTTSYNPVLVSATSKISGTLARMEVWVDGAKKYTETNSTSLAASLNLNAGSHQFTVYAVNTSGTAWKSTVTATVP</sequence>
<proteinExistence type="predicted"/>
<dbReference type="EMBL" id="CP093313">
    <property type="protein sequence ID" value="UWZ83018.1"/>
    <property type="molecule type" value="Genomic_DNA"/>
</dbReference>
<dbReference type="AlphaFoldDB" id="A0A9J7BMN6"/>
<dbReference type="Pfam" id="PF13517">
    <property type="entry name" value="FG-GAP_3"/>
    <property type="match status" value="1"/>
</dbReference>
<keyword evidence="3" id="KW-1185">Reference proteome</keyword>
<gene>
    <name evidence="2" type="ORF">MOP44_20900</name>
</gene>
<dbReference type="Proteomes" id="UP001059380">
    <property type="component" value="Chromosome"/>
</dbReference>
<evidence type="ECO:0000256" key="1">
    <source>
        <dbReference type="ARBA" id="ARBA00022729"/>
    </source>
</evidence>
<dbReference type="Pfam" id="PF17957">
    <property type="entry name" value="Big_7"/>
    <property type="match status" value="1"/>
</dbReference>
<evidence type="ECO:0000313" key="2">
    <source>
        <dbReference type="EMBL" id="UWZ83018.1"/>
    </source>
</evidence>
<dbReference type="InterPro" id="IPR013783">
    <property type="entry name" value="Ig-like_fold"/>
</dbReference>
<dbReference type="InterPro" id="IPR028994">
    <property type="entry name" value="Integrin_alpha_N"/>
</dbReference>
<dbReference type="RefSeq" id="WP_260792351.1">
    <property type="nucleotide sequence ID" value="NZ_CP093313.1"/>
</dbReference>
<keyword evidence="1" id="KW-0732">Signal</keyword>
<organism evidence="2 3">
    <name type="scientific">Occallatibacter riparius</name>
    <dbReference type="NCBI Taxonomy" id="1002689"/>
    <lineage>
        <taxon>Bacteria</taxon>
        <taxon>Pseudomonadati</taxon>
        <taxon>Acidobacteriota</taxon>
        <taxon>Terriglobia</taxon>
        <taxon>Terriglobales</taxon>
        <taxon>Acidobacteriaceae</taxon>
        <taxon>Occallatibacter</taxon>
    </lineage>
</organism>
<reference evidence="2" key="1">
    <citation type="submission" date="2021-04" db="EMBL/GenBank/DDBJ databases">
        <title>Phylogenetic analysis of Acidobacteriaceae.</title>
        <authorList>
            <person name="Qiu L."/>
            <person name="Zhang Q."/>
        </authorList>
    </citation>
    <scope>NUCLEOTIDE SEQUENCE</scope>
    <source>
        <strain evidence="2">DSM 25168</strain>
    </source>
</reference>
<dbReference type="Gene3D" id="2.40.128.340">
    <property type="match status" value="1"/>
</dbReference>
<protein>
    <submittedName>
        <fullName evidence="2">Ig-like domain-containing protein</fullName>
    </submittedName>
</protein>
<dbReference type="InterPro" id="IPR013517">
    <property type="entry name" value="FG-GAP"/>
</dbReference>
<accession>A0A9J7BMN6</accession>
<evidence type="ECO:0000313" key="3">
    <source>
        <dbReference type="Proteomes" id="UP001059380"/>
    </source>
</evidence>
<name>A0A9J7BMN6_9BACT</name>
<dbReference type="KEGG" id="orp:MOP44_20900"/>